<keyword evidence="1" id="KW-0378">Hydrolase</keyword>
<dbReference type="PANTHER" id="PTHR31377:SF0">
    <property type="entry name" value="AGMATINE DEIMINASE-RELATED"/>
    <property type="match status" value="1"/>
</dbReference>
<accession>A0A2A2I292</accession>
<comment type="caution">
    <text evidence="2">The sequence shown here is derived from an EMBL/GenBank/DDBJ whole genome shotgun (WGS) entry which is preliminary data.</text>
</comment>
<dbReference type="AlphaFoldDB" id="A0A2A2I292"/>
<proteinExistence type="predicted"/>
<gene>
    <name evidence="2" type="ORF">CF392_12010</name>
</gene>
<dbReference type="EMBL" id="NMPM01000072">
    <property type="protein sequence ID" value="PAV25210.1"/>
    <property type="molecule type" value="Genomic_DNA"/>
</dbReference>
<dbReference type="Gene3D" id="3.75.10.10">
    <property type="entry name" value="L-arginine/glycine Amidinotransferase, Chain A"/>
    <property type="match status" value="1"/>
</dbReference>
<sequence>MPAEWAPQSTLILTWPHHGTDWRDRLAEVEPVFEQIARETLAFQNVLISCENVIRAESLESTLNAYARTHDLPGRVRGLMAPSNDTWARDHAPIGVLTSEGPVLVDFQFNGWGGKYDWEKDNAITGHLARQHAFDGHPIETVDFVLEGGSIDSDGAGTLLTTSQCLLTPTRNPSHDRRGIEAVLGETLGADRVLWLDHGYLAGDDTDCHIDTLARFCSADTITYMRCEDPTDEHYGALNAMENELGRFTQRDGTPYRLVPLPWPDPIRDAAGNRLPASYANFLIINGAVLAPVYDVAQDDAAVATLTELFPDRQVIPIPCRSLIEQGGSLHCLIMQIPSGDAPV</sequence>
<dbReference type="GO" id="GO:0047632">
    <property type="term" value="F:agmatine deiminase activity"/>
    <property type="evidence" value="ECO:0007669"/>
    <property type="project" value="TreeGrafter"/>
</dbReference>
<dbReference type="Proteomes" id="UP000218332">
    <property type="component" value="Unassembled WGS sequence"/>
</dbReference>
<reference evidence="2 3" key="1">
    <citation type="submission" date="2017-07" db="EMBL/GenBank/DDBJ databases">
        <title>Tamlnaduibacter salinus (Mi-7) genome sequencing.</title>
        <authorList>
            <person name="Verma A."/>
            <person name="Krishnamurthi S."/>
        </authorList>
    </citation>
    <scope>NUCLEOTIDE SEQUENCE [LARGE SCALE GENOMIC DNA]</scope>
    <source>
        <strain evidence="2 3">Mi-7</strain>
    </source>
</reference>
<keyword evidence="3" id="KW-1185">Reference proteome</keyword>
<protein>
    <submittedName>
        <fullName evidence="2">Agmatine deiminase</fullName>
    </submittedName>
</protein>
<name>A0A2A2I292_9GAMM</name>
<evidence type="ECO:0000256" key="1">
    <source>
        <dbReference type="ARBA" id="ARBA00022801"/>
    </source>
</evidence>
<dbReference type="GO" id="GO:0004668">
    <property type="term" value="F:protein-arginine deiminase activity"/>
    <property type="evidence" value="ECO:0007669"/>
    <property type="project" value="InterPro"/>
</dbReference>
<dbReference type="SUPFAM" id="SSF55909">
    <property type="entry name" value="Pentein"/>
    <property type="match status" value="1"/>
</dbReference>
<organism evidence="2 3">
    <name type="scientific">Tamilnaduibacter salinus</name>
    <dbReference type="NCBI Taxonomy" id="1484056"/>
    <lineage>
        <taxon>Bacteria</taxon>
        <taxon>Pseudomonadati</taxon>
        <taxon>Pseudomonadota</taxon>
        <taxon>Gammaproteobacteria</taxon>
        <taxon>Pseudomonadales</taxon>
        <taxon>Marinobacteraceae</taxon>
        <taxon>Tamilnaduibacter</taxon>
    </lineage>
</organism>
<evidence type="ECO:0000313" key="2">
    <source>
        <dbReference type="EMBL" id="PAV25210.1"/>
    </source>
</evidence>
<dbReference type="Pfam" id="PF04371">
    <property type="entry name" value="PAD_porph"/>
    <property type="match status" value="1"/>
</dbReference>
<dbReference type="InterPro" id="IPR007466">
    <property type="entry name" value="Peptidyl-Arg-deiminase_porph"/>
</dbReference>
<dbReference type="PANTHER" id="PTHR31377">
    <property type="entry name" value="AGMATINE DEIMINASE-RELATED"/>
    <property type="match status" value="1"/>
</dbReference>
<dbReference type="GO" id="GO:0009446">
    <property type="term" value="P:putrescine biosynthetic process"/>
    <property type="evidence" value="ECO:0007669"/>
    <property type="project" value="InterPro"/>
</dbReference>
<evidence type="ECO:0000313" key="3">
    <source>
        <dbReference type="Proteomes" id="UP000218332"/>
    </source>
</evidence>